<gene>
    <name evidence="2" type="ORF">PG997_010546</name>
</gene>
<dbReference type="RefSeq" id="XP_066666823.1">
    <property type="nucleotide sequence ID" value="XM_066814861.1"/>
</dbReference>
<evidence type="ECO:0000313" key="3">
    <source>
        <dbReference type="Proteomes" id="UP001433268"/>
    </source>
</evidence>
<accession>A0ABR1VXA7</accession>
<dbReference type="GeneID" id="92047921"/>
<evidence type="ECO:0000256" key="1">
    <source>
        <dbReference type="SAM" id="MobiDB-lite"/>
    </source>
</evidence>
<protein>
    <submittedName>
        <fullName evidence="2">Uncharacterized protein</fullName>
    </submittedName>
</protein>
<comment type="caution">
    <text evidence="2">The sequence shown here is derived from an EMBL/GenBank/DDBJ whole genome shotgun (WGS) entry which is preliminary data.</text>
</comment>
<feature type="region of interest" description="Disordered" evidence="1">
    <location>
        <begin position="1"/>
        <end position="31"/>
    </location>
</feature>
<sequence length="154" mass="16830">MIRPTQGSRQVSQEGTELNNDDLQHTSGGLMNGKLTCQVSAEHWRGQSPFKQSTTRLGRDELIRLRMPVALRHGGANLVPEVGVANAALDKEVVKGLADALAEHKLLVNPKDMLPRGDLVVQEARVVEDGGFVGFLGWRHAVSKQVYHPALHSL</sequence>
<name>A0ABR1VXA7_9PEZI</name>
<feature type="compositionally biased region" description="Polar residues" evidence="1">
    <location>
        <begin position="1"/>
        <end position="18"/>
    </location>
</feature>
<dbReference type="EMBL" id="JAQQWN010000007">
    <property type="protein sequence ID" value="KAK8075883.1"/>
    <property type="molecule type" value="Genomic_DNA"/>
</dbReference>
<proteinExistence type="predicted"/>
<organism evidence="2 3">
    <name type="scientific">Apiospora hydei</name>
    <dbReference type="NCBI Taxonomy" id="1337664"/>
    <lineage>
        <taxon>Eukaryota</taxon>
        <taxon>Fungi</taxon>
        <taxon>Dikarya</taxon>
        <taxon>Ascomycota</taxon>
        <taxon>Pezizomycotina</taxon>
        <taxon>Sordariomycetes</taxon>
        <taxon>Xylariomycetidae</taxon>
        <taxon>Amphisphaeriales</taxon>
        <taxon>Apiosporaceae</taxon>
        <taxon>Apiospora</taxon>
    </lineage>
</organism>
<reference evidence="2 3" key="1">
    <citation type="submission" date="2023-01" db="EMBL/GenBank/DDBJ databases">
        <title>Analysis of 21 Apiospora genomes using comparative genomics revels a genus with tremendous synthesis potential of carbohydrate active enzymes and secondary metabolites.</title>
        <authorList>
            <person name="Sorensen T."/>
        </authorList>
    </citation>
    <scope>NUCLEOTIDE SEQUENCE [LARGE SCALE GENOMIC DNA]</scope>
    <source>
        <strain evidence="2 3">CBS 114990</strain>
    </source>
</reference>
<dbReference type="Proteomes" id="UP001433268">
    <property type="component" value="Unassembled WGS sequence"/>
</dbReference>
<keyword evidence="3" id="KW-1185">Reference proteome</keyword>
<evidence type="ECO:0000313" key="2">
    <source>
        <dbReference type="EMBL" id="KAK8075883.1"/>
    </source>
</evidence>